<feature type="domain" description="PDGLE" evidence="7">
    <location>
        <begin position="51"/>
        <end position="100"/>
    </location>
</feature>
<dbReference type="GO" id="GO:0005886">
    <property type="term" value="C:plasma membrane"/>
    <property type="evidence" value="ECO:0007669"/>
    <property type="project" value="UniProtKB-SubCell"/>
</dbReference>
<comment type="caution">
    <text evidence="8">The sequence shown here is derived from an EMBL/GenBank/DDBJ whole genome shotgun (WGS) entry which is preliminary data.</text>
</comment>
<reference evidence="8" key="1">
    <citation type="journal article" date="2020" name="mSystems">
        <title>Genome- and Community-Level Interaction Insights into Carbon Utilization and Element Cycling Functions of Hydrothermarchaeota in Hydrothermal Sediment.</title>
        <authorList>
            <person name="Zhou Z."/>
            <person name="Liu Y."/>
            <person name="Xu W."/>
            <person name="Pan J."/>
            <person name="Luo Z.H."/>
            <person name="Li M."/>
        </authorList>
    </citation>
    <scope>NUCLEOTIDE SEQUENCE [LARGE SCALE GENOMIC DNA]</scope>
    <source>
        <strain evidence="8">SpSt-1125</strain>
    </source>
</reference>
<feature type="transmembrane region" description="Helical" evidence="6">
    <location>
        <begin position="73"/>
        <end position="95"/>
    </location>
</feature>
<evidence type="ECO:0000256" key="3">
    <source>
        <dbReference type="ARBA" id="ARBA00022692"/>
    </source>
</evidence>
<evidence type="ECO:0000256" key="5">
    <source>
        <dbReference type="ARBA" id="ARBA00023136"/>
    </source>
</evidence>
<organism evidence="8">
    <name type="scientific">Thermofilum pendens</name>
    <dbReference type="NCBI Taxonomy" id="2269"/>
    <lineage>
        <taxon>Archaea</taxon>
        <taxon>Thermoproteota</taxon>
        <taxon>Thermoprotei</taxon>
        <taxon>Thermofilales</taxon>
        <taxon>Thermofilaceae</taxon>
        <taxon>Thermofilum</taxon>
    </lineage>
</organism>
<evidence type="ECO:0000256" key="2">
    <source>
        <dbReference type="ARBA" id="ARBA00022475"/>
    </source>
</evidence>
<gene>
    <name evidence="8" type="ORF">ENM88_04530</name>
</gene>
<dbReference type="InterPro" id="IPR025937">
    <property type="entry name" value="PDGLE_dom"/>
</dbReference>
<evidence type="ECO:0000256" key="4">
    <source>
        <dbReference type="ARBA" id="ARBA00022989"/>
    </source>
</evidence>
<dbReference type="EMBL" id="DRZM01000139">
    <property type="protein sequence ID" value="HHP05000.1"/>
    <property type="molecule type" value="Genomic_DNA"/>
</dbReference>
<keyword evidence="4 6" id="KW-1133">Transmembrane helix</keyword>
<dbReference type="AlphaFoldDB" id="A0A7J3X715"/>
<protein>
    <submittedName>
        <fullName evidence="8">Cobalamin biosynthesis protein</fullName>
    </submittedName>
</protein>
<comment type="subcellular location">
    <subcellularLocation>
        <location evidence="1">Cell membrane</location>
    </subcellularLocation>
</comment>
<keyword evidence="3 6" id="KW-0812">Transmembrane</keyword>
<accession>A0A7J3X715</accession>
<keyword evidence="5 6" id="KW-0472">Membrane</keyword>
<evidence type="ECO:0000259" key="7">
    <source>
        <dbReference type="Pfam" id="PF13190"/>
    </source>
</evidence>
<evidence type="ECO:0000256" key="6">
    <source>
        <dbReference type="SAM" id="Phobius"/>
    </source>
</evidence>
<sequence length="101" mass="11274">MRARQLLERHRRALLLTLALLVISPLFGVYLAELVGFHEPLDIAAEELGLEEITEEINWTPFLDYTVPGLPDWLGYVVSGLIGVGVVLALGLLLLKLLERK</sequence>
<evidence type="ECO:0000313" key="8">
    <source>
        <dbReference type="EMBL" id="HHP05000.1"/>
    </source>
</evidence>
<name>A0A7J3X715_THEPE</name>
<dbReference type="Pfam" id="PF13190">
    <property type="entry name" value="PDGLE"/>
    <property type="match status" value="1"/>
</dbReference>
<keyword evidence="2" id="KW-1003">Cell membrane</keyword>
<evidence type="ECO:0000256" key="1">
    <source>
        <dbReference type="ARBA" id="ARBA00004236"/>
    </source>
</evidence>
<proteinExistence type="predicted"/>